<evidence type="ECO:0000256" key="1">
    <source>
        <dbReference type="ARBA" id="ARBA00023002"/>
    </source>
</evidence>
<dbReference type="GO" id="GO:0018530">
    <property type="term" value="F:(R)-6-hydroxynicotine oxidase activity"/>
    <property type="evidence" value="ECO:0007669"/>
    <property type="project" value="UniProtKB-EC"/>
</dbReference>
<dbReference type="InterPro" id="IPR036318">
    <property type="entry name" value="FAD-bd_PCMH-like_sf"/>
</dbReference>
<dbReference type="InterPro" id="IPR016167">
    <property type="entry name" value="FAD-bd_PCMH_sub1"/>
</dbReference>
<dbReference type="SUPFAM" id="SSF56176">
    <property type="entry name" value="FAD-binding/transporter-associated domain-like"/>
    <property type="match status" value="1"/>
</dbReference>
<accession>A0A655HRF1</accession>
<dbReference type="GO" id="GO:0050660">
    <property type="term" value="F:flavin adenine dinucleotide binding"/>
    <property type="evidence" value="ECO:0007669"/>
    <property type="project" value="InterPro"/>
</dbReference>
<sequence>MTATLTKTLGSLDDFRGTLCVPGDPDYPRVRAIWNGQVAREPALIATCHDACDVRTVLRRAVDAGMVTAVRGGGHNVAGTALCW</sequence>
<gene>
    <name evidence="2" type="ORF">ERS007679_00583</name>
</gene>
<keyword evidence="1 2" id="KW-0560">Oxidoreductase</keyword>
<organism evidence="2 3">
    <name type="scientific">Mycobacterium tuberculosis</name>
    <dbReference type="NCBI Taxonomy" id="1773"/>
    <lineage>
        <taxon>Bacteria</taxon>
        <taxon>Bacillati</taxon>
        <taxon>Actinomycetota</taxon>
        <taxon>Actinomycetes</taxon>
        <taxon>Mycobacteriales</taxon>
        <taxon>Mycobacteriaceae</taxon>
        <taxon>Mycobacterium</taxon>
        <taxon>Mycobacterium tuberculosis complex</taxon>
    </lineage>
</organism>
<dbReference type="AlphaFoldDB" id="A0A655HRF1"/>
<dbReference type="EMBL" id="CSAD01000047">
    <property type="protein sequence ID" value="COU89269.1"/>
    <property type="molecule type" value="Genomic_DNA"/>
</dbReference>
<proteinExistence type="predicted"/>
<dbReference type="Gene3D" id="3.30.43.10">
    <property type="entry name" value="Uridine Diphospho-n-acetylenolpyruvylglucosamine Reductase, domain 2"/>
    <property type="match status" value="1"/>
</dbReference>
<evidence type="ECO:0000313" key="3">
    <source>
        <dbReference type="Proteomes" id="UP000045842"/>
    </source>
</evidence>
<name>A0A655HRF1_MYCTX</name>
<dbReference type="Proteomes" id="UP000045842">
    <property type="component" value="Unassembled WGS sequence"/>
</dbReference>
<evidence type="ECO:0000313" key="2">
    <source>
        <dbReference type="EMBL" id="COU89269.1"/>
    </source>
</evidence>
<dbReference type="EC" id="1.-.-.-" evidence="2"/>
<dbReference type="EC" id="1.5.3.6" evidence="2"/>
<reference evidence="2 3" key="1">
    <citation type="submission" date="2015-03" db="EMBL/GenBank/DDBJ databases">
        <authorList>
            <consortium name="Pathogen Informatics"/>
        </authorList>
    </citation>
    <scope>NUCLEOTIDE SEQUENCE [LARGE SCALE GENOMIC DNA]</scope>
    <source>
        <strain evidence="2 3">G09801536</strain>
    </source>
</reference>
<protein>
    <submittedName>
        <fullName evidence="2">Oxidoreductase</fullName>
        <ecNumber evidence="2">1.-.-.-</ecNumber>
        <ecNumber evidence="2">1.5.3.6</ecNumber>
    </submittedName>
</protein>